<dbReference type="Pfam" id="PF00923">
    <property type="entry name" value="TAL_FSA"/>
    <property type="match status" value="1"/>
</dbReference>
<evidence type="ECO:0000313" key="12">
    <source>
        <dbReference type="EMBL" id="MDC7715654.1"/>
    </source>
</evidence>
<sequence>MNRLQAVRPFGQRIWLDNLSRELLQTGELARLLADDGIAGVTSNPAIFHKAISTDPRYQDELAALKTDASLSAEQRYETLVIADIQAACDLTLPQYQATAGDDGYVSLEVSPALSRDEAGTLAAARRLWAAIDRPNAMIKIPATPEGIAAFGQLTAEGINVNITLLFSLPQVEAVWDAYIAGLSARHAAGQPLRHVKAVASFFLSRVDSLLDAQLPAELQGKAAVSLSKVAYQRYLARFHGEEFAVLKAAGARPQFLLWASTGTKNKAYSDVLYVESLIGDETVNTVPDATLALFRDHGNAAATLVQGADEARAVLEAAAAAGVDFNAAGEQLQRDGLVLFEKAFAELLVLTA</sequence>
<dbReference type="GO" id="GO:0004801">
    <property type="term" value="F:transaldolase activity"/>
    <property type="evidence" value="ECO:0007669"/>
    <property type="project" value="UniProtKB-EC"/>
</dbReference>
<evidence type="ECO:0000256" key="1">
    <source>
        <dbReference type="ARBA" id="ARBA00003518"/>
    </source>
</evidence>
<keyword evidence="6 11" id="KW-0963">Cytoplasm</keyword>
<gene>
    <name evidence="11 12" type="primary">tal</name>
    <name evidence="12" type="ORF">PQU95_00280</name>
</gene>
<dbReference type="Gene3D" id="3.20.20.70">
    <property type="entry name" value="Aldolase class I"/>
    <property type="match status" value="1"/>
</dbReference>
<dbReference type="EC" id="2.2.1.2" evidence="5 11"/>
<name>A0ABT5IVN5_9NEIS</name>
<comment type="function">
    <text evidence="1 11">Transaldolase is important for the balance of metabolites in the pentose-phosphate pathway.</text>
</comment>
<evidence type="ECO:0000256" key="4">
    <source>
        <dbReference type="ARBA" id="ARBA00008426"/>
    </source>
</evidence>
<dbReference type="PANTHER" id="PTHR10683:SF31">
    <property type="entry name" value="TRANSALDOLASE"/>
    <property type="match status" value="1"/>
</dbReference>
<reference evidence="12 13" key="1">
    <citation type="submission" date="2023-01" db="EMBL/GenBank/DDBJ databases">
        <title>Novel species of the genus Vogesella isolated from rivers.</title>
        <authorList>
            <person name="Lu H."/>
        </authorList>
    </citation>
    <scope>NUCLEOTIDE SEQUENCE [LARGE SCALE GENOMIC DNA]</scope>
    <source>
        <strain evidence="12 13">DC21W</strain>
    </source>
</reference>
<evidence type="ECO:0000256" key="10">
    <source>
        <dbReference type="ARBA" id="ARBA00048810"/>
    </source>
</evidence>
<dbReference type="Proteomes" id="UP001219956">
    <property type="component" value="Unassembled WGS sequence"/>
</dbReference>
<evidence type="ECO:0000256" key="7">
    <source>
        <dbReference type="ARBA" id="ARBA00022679"/>
    </source>
</evidence>
<comment type="subcellular location">
    <subcellularLocation>
        <location evidence="2 11">Cytoplasm</location>
    </subcellularLocation>
</comment>
<dbReference type="PROSITE" id="PS01054">
    <property type="entry name" value="TRANSALDOLASE_1"/>
    <property type="match status" value="1"/>
</dbReference>
<proteinExistence type="inferred from homology"/>
<evidence type="ECO:0000256" key="3">
    <source>
        <dbReference type="ARBA" id="ARBA00004857"/>
    </source>
</evidence>
<organism evidence="12 13">
    <name type="scientific">Vogesella aquatica</name>
    <dbReference type="NCBI Taxonomy" id="2984206"/>
    <lineage>
        <taxon>Bacteria</taxon>
        <taxon>Pseudomonadati</taxon>
        <taxon>Pseudomonadota</taxon>
        <taxon>Betaproteobacteria</taxon>
        <taxon>Neisseriales</taxon>
        <taxon>Chromobacteriaceae</taxon>
        <taxon>Vogesella</taxon>
    </lineage>
</organism>
<comment type="catalytic activity">
    <reaction evidence="10 11">
        <text>D-sedoheptulose 7-phosphate + D-glyceraldehyde 3-phosphate = D-erythrose 4-phosphate + beta-D-fructose 6-phosphate</text>
        <dbReference type="Rhea" id="RHEA:17053"/>
        <dbReference type="ChEBI" id="CHEBI:16897"/>
        <dbReference type="ChEBI" id="CHEBI:57483"/>
        <dbReference type="ChEBI" id="CHEBI:57634"/>
        <dbReference type="ChEBI" id="CHEBI:59776"/>
        <dbReference type="EC" id="2.2.1.2"/>
    </reaction>
</comment>
<dbReference type="SUPFAM" id="SSF51569">
    <property type="entry name" value="Aldolase"/>
    <property type="match status" value="1"/>
</dbReference>
<dbReference type="CDD" id="cd00955">
    <property type="entry name" value="Transaldolase_like"/>
    <property type="match status" value="1"/>
</dbReference>
<evidence type="ECO:0000256" key="6">
    <source>
        <dbReference type="ARBA" id="ARBA00022490"/>
    </source>
</evidence>
<feature type="active site" description="Schiff-base intermediate with substrate" evidence="11">
    <location>
        <position position="140"/>
    </location>
</feature>
<dbReference type="PIRSF" id="PIRSF036915">
    <property type="entry name" value="Trnald_Bac_Plnt"/>
    <property type="match status" value="1"/>
</dbReference>
<evidence type="ECO:0000256" key="2">
    <source>
        <dbReference type="ARBA" id="ARBA00004496"/>
    </source>
</evidence>
<dbReference type="NCBIfam" id="TIGR00876">
    <property type="entry name" value="tal_mycobact"/>
    <property type="match status" value="1"/>
</dbReference>
<dbReference type="InterPro" id="IPR013785">
    <property type="entry name" value="Aldolase_TIM"/>
</dbReference>
<comment type="pathway">
    <text evidence="3 11">Carbohydrate degradation; pentose phosphate pathway; D-glyceraldehyde 3-phosphate and beta-D-fructose 6-phosphate from D-ribose 5-phosphate and D-xylulose 5-phosphate (non-oxidative stage): step 2/3.</text>
</comment>
<comment type="similarity">
    <text evidence="4 11">Belongs to the transaldolase family. Type 2 subfamily.</text>
</comment>
<dbReference type="EMBL" id="JAQQLF010000001">
    <property type="protein sequence ID" value="MDC7715654.1"/>
    <property type="molecule type" value="Genomic_DNA"/>
</dbReference>
<dbReference type="PANTHER" id="PTHR10683">
    <property type="entry name" value="TRANSALDOLASE"/>
    <property type="match status" value="1"/>
</dbReference>
<dbReference type="InterPro" id="IPR004732">
    <property type="entry name" value="Transaldolase_2"/>
</dbReference>
<dbReference type="InterPro" id="IPR001585">
    <property type="entry name" value="TAL/FSA"/>
</dbReference>
<evidence type="ECO:0000256" key="8">
    <source>
        <dbReference type="ARBA" id="ARBA00023126"/>
    </source>
</evidence>
<dbReference type="RefSeq" id="WP_272750150.1">
    <property type="nucleotide sequence ID" value="NZ_JAQQLF010000001.1"/>
</dbReference>
<keyword evidence="13" id="KW-1185">Reference proteome</keyword>
<protein>
    <recommendedName>
        <fullName evidence="5 11">Transaldolase</fullName>
        <ecNumber evidence="5 11">2.2.1.2</ecNumber>
    </recommendedName>
</protein>
<evidence type="ECO:0000256" key="11">
    <source>
        <dbReference type="HAMAP-Rule" id="MF_00493"/>
    </source>
</evidence>
<keyword evidence="9 11" id="KW-0704">Schiff base</keyword>
<comment type="caution">
    <text evidence="12">The sequence shown here is derived from an EMBL/GenBank/DDBJ whole genome shotgun (WGS) entry which is preliminary data.</text>
</comment>
<dbReference type="NCBIfam" id="NF002881">
    <property type="entry name" value="PRK03343.1"/>
    <property type="match status" value="1"/>
</dbReference>
<evidence type="ECO:0000313" key="13">
    <source>
        <dbReference type="Proteomes" id="UP001219956"/>
    </source>
</evidence>
<keyword evidence="7 11" id="KW-0808">Transferase</keyword>
<dbReference type="HAMAP" id="MF_00493">
    <property type="entry name" value="Transaldolase_2"/>
    <property type="match status" value="1"/>
</dbReference>
<accession>A0ABT5IVN5</accession>
<dbReference type="InterPro" id="IPR018225">
    <property type="entry name" value="Transaldolase_AS"/>
</dbReference>
<evidence type="ECO:0000256" key="9">
    <source>
        <dbReference type="ARBA" id="ARBA00023270"/>
    </source>
</evidence>
<evidence type="ECO:0000256" key="5">
    <source>
        <dbReference type="ARBA" id="ARBA00013151"/>
    </source>
</evidence>
<keyword evidence="8 11" id="KW-0570">Pentose shunt</keyword>